<evidence type="ECO:0000256" key="6">
    <source>
        <dbReference type="SAM" id="SignalP"/>
    </source>
</evidence>
<dbReference type="HOGENOM" id="CLU_095425_0_1_1"/>
<evidence type="ECO:0000256" key="1">
    <source>
        <dbReference type="ARBA" id="ARBA00004370"/>
    </source>
</evidence>
<reference evidence="7 8" key="1">
    <citation type="journal article" date="2011" name="J. Gen. Appl. Microbiol.">
        <title>Draft genome sequencing of the enigmatic basidiomycete Mixia osmundae.</title>
        <authorList>
            <person name="Nishida H."/>
            <person name="Nagatsuka Y."/>
            <person name="Sugiyama J."/>
        </authorList>
    </citation>
    <scope>NUCLEOTIDE SEQUENCE [LARGE SCALE GENOMIC DNA]</scope>
    <source>
        <strain evidence="8">CBS 9802 / IAM 14324 / JCM 22182 / KY 12970</strain>
    </source>
</reference>
<comment type="subcellular location">
    <subcellularLocation>
        <location evidence="1">Membrane</location>
    </subcellularLocation>
</comment>
<reference evidence="7 8" key="2">
    <citation type="journal article" date="2012" name="Open Biol.">
        <title>Characteristics of nucleosomes and linker DNA regions on the genome of the basidiomycete Mixia osmundae revealed by mono- and dinucleosome mapping.</title>
        <authorList>
            <person name="Nishida H."/>
            <person name="Kondo S."/>
            <person name="Matsumoto T."/>
            <person name="Suzuki Y."/>
            <person name="Yoshikawa H."/>
            <person name="Taylor T.D."/>
            <person name="Sugiyama J."/>
        </authorList>
    </citation>
    <scope>NUCLEOTIDE SEQUENCE [LARGE SCALE GENOMIC DNA]</scope>
    <source>
        <strain evidence="8">CBS 9802 / IAM 14324 / JCM 22182 / KY 12970</strain>
    </source>
</reference>
<feature type="chain" id="PRO_5003492816" description="FUN14 domain-containing protein" evidence="6">
    <location>
        <begin position="27"/>
        <end position="246"/>
    </location>
</feature>
<evidence type="ECO:0000313" key="8">
    <source>
        <dbReference type="Proteomes" id="UP000009131"/>
    </source>
</evidence>
<dbReference type="PANTHER" id="PTHR21346:SF10">
    <property type="entry name" value="TRANSMEMBRANE PROTEIN"/>
    <property type="match status" value="1"/>
</dbReference>
<accession>G7E7Z5</accession>
<dbReference type="Pfam" id="PF04930">
    <property type="entry name" value="FUN14"/>
    <property type="match status" value="1"/>
</dbReference>
<evidence type="ECO:0000256" key="5">
    <source>
        <dbReference type="ARBA" id="ARBA00023136"/>
    </source>
</evidence>
<keyword evidence="3" id="KW-0812">Transmembrane</keyword>
<dbReference type="EMBL" id="BABT02000165">
    <property type="protein sequence ID" value="GAA98955.1"/>
    <property type="molecule type" value="Genomic_DNA"/>
</dbReference>
<dbReference type="OrthoDB" id="163794at2759"/>
<keyword evidence="6" id="KW-0732">Signal</keyword>
<sequence>MSELRSALLTLSCAFAPSCVSASVYADEVQQRLRVCSSARASASRSRFLQEQPRWIPRSTWTSSPSYSTLSSGLVASSWRAAPSLAYSRVGLGLSAVLLGGLLIHTSPSRIKCDSLSAPYVSSRSGLDEPERVQLSSLGFGTVCGICAGVFIKKGLKTIAFFLGGLFVLAQYLGSQSLLKMDWARMSTRYNSVIDRAAGGPNPVQARGWAGSRLGRIANRFADFLTADFGPRATFLAGLALGLRIG</sequence>
<name>G7E7Z5_MIXOS</name>
<evidence type="ECO:0000256" key="2">
    <source>
        <dbReference type="ARBA" id="ARBA00009160"/>
    </source>
</evidence>
<dbReference type="GO" id="GO:0016020">
    <property type="term" value="C:membrane"/>
    <property type="evidence" value="ECO:0007669"/>
    <property type="project" value="UniProtKB-SubCell"/>
</dbReference>
<organism evidence="7 8">
    <name type="scientific">Mixia osmundae (strain CBS 9802 / IAM 14324 / JCM 22182 / KY 12970)</name>
    <dbReference type="NCBI Taxonomy" id="764103"/>
    <lineage>
        <taxon>Eukaryota</taxon>
        <taxon>Fungi</taxon>
        <taxon>Dikarya</taxon>
        <taxon>Basidiomycota</taxon>
        <taxon>Pucciniomycotina</taxon>
        <taxon>Mixiomycetes</taxon>
        <taxon>Mixiales</taxon>
        <taxon>Mixiaceae</taxon>
        <taxon>Mixia</taxon>
    </lineage>
</organism>
<gene>
    <name evidence="7" type="primary">Mo05643</name>
    <name evidence="7" type="ORF">E5Q_05643</name>
</gene>
<dbReference type="Proteomes" id="UP000009131">
    <property type="component" value="Unassembled WGS sequence"/>
</dbReference>
<evidence type="ECO:0000256" key="4">
    <source>
        <dbReference type="ARBA" id="ARBA00022989"/>
    </source>
</evidence>
<dbReference type="PANTHER" id="PTHR21346">
    <property type="entry name" value="FUN14 DOMAIN CONTAINING"/>
    <property type="match status" value="1"/>
</dbReference>
<dbReference type="eggNOG" id="ENOG502S4WM">
    <property type="taxonomic scope" value="Eukaryota"/>
</dbReference>
<evidence type="ECO:0000313" key="7">
    <source>
        <dbReference type="EMBL" id="GAA98955.1"/>
    </source>
</evidence>
<evidence type="ECO:0000256" key="3">
    <source>
        <dbReference type="ARBA" id="ARBA00022692"/>
    </source>
</evidence>
<keyword evidence="8" id="KW-1185">Reference proteome</keyword>
<dbReference type="InterPro" id="IPR007014">
    <property type="entry name" value="FUN14"/>
</dbReference>
<comment type="similarity">
    <text evidence="2">Belongs to the FUN14 family.</text>
</comment>
<evidence type="ECO:0008006" key="9">
    <source>
        <dbReference type="Google" id="ProtNLM"/>
    </source>
</evidence>
<comment type="caution">
    <text evidence="7">The sequence shown here is derived from an EMBL/GenBank/DDBJ whole genome shotgun (WGS) entry which is preliminary data.</text>
</comment>
<dbReference type="InParanoid" id="G7E7Z5"/>
<protein>
    <recommendedName>
        <fullName evidence="9">FUN14 domain-containing protein</fullName>
    </recommendedName>
</protein>
<keyword evidence="4" id="KW-1133">Transmembrane helix</keyword>
<dbReference type="STRING" id="764103.G7E7Z5"/>
<dbReference type="AlphaFoldDB" id="G7E7Z5"/>
<feature type="signal peptide" evidence="6">
    <location>
        <begin position="1"/>
        <end position="26"/>
    </location>
</feature>
<proteinExistence type="inferred from homology"/>
<keyword evidence="5" id="KW-0472">Membrane</keyword>